<evidence type="ECO:0000313" key="2">
    <source>
        <dbReference type="EMBL" id="KAK3380947.1"/>
    </source>
</evidence>
<dbReference type="AlphaFoldDB" id="A0AAE0TVC8"/>
<gene>
    <name evidence="2" type="ORF">B0H63DRAFT_474630</name>
</gene>
<reference evidence="2" key="1">
    <citation type="journal article" date="2023" name="Mol. Phylogenet. Evol.">
        <title>Genome-scale phylogeny and comparative genomics of the fungal order Sordariales.</title>
        <authorList>
            <person name="Hensen N."/>
            <person name="Bonometti L."/>
            <person name="Westerberg I."/>
            <person name="Brannstrom I.O."/>
            <person name="Guillou S."/>
            <person name="Cros-Aarteil S."/>
            <person name="Calhoun S."/>
            <person name="Haridas S."/>
            <person name="Kuo A."/>
            <person name="Mondo S."/>
            <person name="Pangilinan J."/>
            <person name="Riley R."/>
            <person name="LaButti K."/>
            <person name="Andreopoulos B."/>
            <person name="Lipzen A."/>
            <person name="Chen C."/>
            <person name="Yan M."/>
            <person name="Daum C."/>
            <person name="Ng V."/>
            <person name="Clum A."/>
            <person name="Steindorff A."/>
            <person name="Ohm R.A."/>
            <person name="Martin F."/>
            <person name="Silar P."/>
            <person name="Natvig D.O."/>
            <person name="Lalanne C."/>
            <person name="Gautier V."/>
            <person name="Ament-Velasquez S.L."/>
            <person name="Kruys A."/>
            <person name="Hutchinson M.I."/>
            <person name="Powell A.J."/>
            <person name="Barry K."/>
            <person name="Miller A.N."/>
            <person name="Grigoriev I.V."/>
            <person name="Debuchy R."/>
            <person name="Gladieux P."/>
            <person name="Hiltunen Thoren M."/>
            <person name="Johannesson H."/>
        </authorList>
    </citation>
    <scope>NUCLEOTIDE SEQUENCE</scope>
    <source>
        <strain evidence="2">CBS 232.78</strain>
    </source>
</reference>
<dbReference type="Pfam" id="PF13826">
    <property type="entry name" value="Monooxy_af470-like"/>
    <property type="match status" value="1"/>
</dbReference>
<dbReference type="InterPro" id="IPR025444">
    <property type="entry name" value="Monooxy_af470"/>
</dbReference>
<comment type="caution">
    <text evidence="2">The sequence shown here is derived from an EMBL/GenBank/DDBJ whole genome shotgun (WGS) entry which is preliminary data.</text>
</comment>
<organism evidence="2 3">
    <name type="scientific">Podospora didyma</name>
    <dbReference type="NCBI Taxonomy" id="330526"/>
    <lineage>
        <taxon>Eukaryota</taxon>
        <taxon>Fungi</taxon>
        <taxon>Dikarya</taxon>
        <taxon>Ascomycota</taxon>
        <taxon>Pezizomycotina</taxon>
        <taxon>Sordariomycetes</taxon>
        <taxon>Sordariomycetidae</taxon>
        <taxon>Sordariales</taxon>
        <taxon>Podosporaceae</taxon>
        <taxon>Podospora</taxon>
    </lineage>
</organism>
<dbReference type="EMBL" id="JAULSW010000005">
    <property type="protein sequence ID" value="KAK3380947.1"/>
    <property type="molecule type" value="Genomic_DNA"/>
</dbReference>
<name>A0AAE0TVC8_9PEZI</name>
<sequence>MAPSDYVGIGSPSKERHPGPPDNLITGLIKDSFSFPTLLVIGALGQTALMLVLPPRYALLPAVALLVRAITTTVLAVRNNDPATNYAIIPGRTSTVLPRETYDPAGTQQSPFDPLKPPASRGIVVLHLGARFNHPLGPLAPGAKQMGDHFTACNKRVLAEAKKFGCLGNTFWTANDSASGSNNTFMNVYYFRDVEGLNAFAHDEVHRAAWDWYTGEFVRKLGYTHLGVFHETFYAAPGAHEAIYVNMQPTLLGATSVLTRNEATGEDEWVQPLVKGGNHALLRSQYSRMGRVAGEKEGEKGEDGQA</sequence>
<evidence type="ECO:0000256" key="1">
    <source>
        <dbReference type="SAM" id="MobiDB-lite"/>
    </source>
</evidence>
<dbReference type="SUPFAM" id="SSF54909">
    <property type="entry name" value="Dimeric alpha+beta barrel"/>
    <property type="match status" value="1"/>
</dbReference>
<dbReference type="InterPro" id="IPR011008">
    <property type="entry name" value="Dimeric_a/b-barrel"/>
</dbReference>
<evidence type="ECO:0000313" key="3">
    <source>
        <dbReference type="Proteomes" id="UP001285441"/>
    </source>
</evidence>
<evidence type="ECO:0008006" key="4">
    <source>
        <dbReference type="Google" id="ProtNLM"/>
    </source>
</evidence>
<proteinExistence type="predicted"/>
<protein>
    <recommendedName>
        <fullName evidence="4">Monooxygenase</fullName>
    </recommendedName>
</protein>
<accession>A0AAE0TVC8</accession>
<dbReference type="Proteomes" id="UP001285441">
    <property type="component" value="Unassembled WGS sequence"/>
</dbReference>
<reference evidence="2" key="2">
    <citation type="submission" date="2023-06" db="EMBL/GenBank/DDBJ databases">
        <authorList>
            <consortium name="Lawrence Berkeley National Laboratory"/>
            <person name="Haridas S."/>
            <person name="Hensen N."/>
            <person name="Bonometti L."/>
            <person name="Westerberg I."/>
            <person name="Brannstrom I.O."/>
            <person name="Guillou S."/>
            <person name="Cros-Aarteil S."/>
            <person name="Calhoun S."/>
            <person name="Kuo A."/>
            <person name="Mondo S."/>
            <person name="Pangilinan J."/>
            <person name="Riley R."/>
            <person name="LaButti K."/>
            <person name="Andreopoulos B."/>
            <person name="Lipzen A."/>
            <person name="Chen C."/>
            <person name="Yanf M."/>
            <person name="Daum C."/>
            <person name="Ng V."/>
            <person name="Clum A."/>
            <person name="Steindorff A."/>
            <person name="Ohm R."/>
            <person name="Martin F."/>
            <person name="Silar P."/>
            <person name="Natvig D."/>
            <person name="Lalanne C."/>
            <person name="Gautier V."/>
            <person name="Ament-velasquez S.L."/>
            <person name="Kruys A."/>
            <person name="Hutchinson M.I."/>
            <person name="Powell A.J."/>
            <person name="Barry K."/>
            <person name="Miller A.N."/>
            <person name="Grigoriev I.V."/>
            <person name="Debuchy R."/>
            <person name="Gladieux P."/>
            <person name="Thoren M.H."/>
            <person name="Johannesson H."/>
        </authorList>
    </citation>
    <scope>NUCLEOTIDE SEQUENCE</scope>
    <source>
        <strain evidence="2">CBS 232.78</strain>
    </source>
</reference>
<keyword evidence="3" id="KW-1185">Reference proteome</keyword>
<feature type="region of interest" description="Disordered" evidence="1">
    <location>
        <begin position="1"/>
        <end position="22"/>
    </location>
</feature>